<sequence length="252" mass="26798">MYNNCSSTMANSVKQCINMVGRVLVYGGKGALGSACVSHFKSNNYWVGSIDLSVNEEADASIVLPRELSWEQQEAEVLTKVGDALNDEKLDAVICVAGGWAGGNTSKDLAKNADLMWRQSVWTSSISAAVASKYLKDGGLLTLTGAQPALQGTSGMIGYGMAKAAVHQLTRSLAGKNSGLPTDAIAVAILPVTLDTPMNRKWMPKADFGSWTPLAEVAELFHKWTQGKERPNSGALVQLITKDGVTHLVEAN</sequence>
<evidence type="ECO:0000256" key="4">
    <source>
        <dbReference type="ARBA" id="ARBA00023002"/>
    </source>
</evidence>
<dbReference type="Proteomes" id="UP001652620">
    <property type="component" value="Chromosome 5"/>
</dbReference>
<dbReference type="GeneID" id="105232900"/>
<dbReference type="GO" id="GO:0005737">
    <property type="term" value="C:cytoplasm"/>
    <property type="evidence" value="ECO:0007669"/>
    <property type="project" value="TreeGrafter"/>
</dbReference>
<name>A0A6J0RNL6_BACDO</name>
<dbReference type="GO" id="GO:0070404">
    <property type="term" value="F:NADH binding"/>
    <property type="evidence" value="ECO:0007669"/>
    <property type="project" value="TreeGrafter"/>
</dbReference>
<evidence type="ECO:0000256" key="9">
    <source>
        <dbReference type="ARBA" id="ARBA00041348"/>
    </source>
</evidence>
<organism evidence="13 14">
    <name type="scientific">Bactrocera dorsalis</name>
    <name type="common">Oriental fruit fly</name>
    <name type="synonym">Dacus dorsalis</name>
    <dbReference type="NCBI Taxonomy" id="27457"/>
    <lineage>
        <taxon>Eukaryota</taxon>
        <taxon>Metazoa</taxon>
        <taxon>Ecdysozoa</taxon>
        <taxon>Arthropoda</taxon>
        <taxon>Hexapoda</taxon>
        <taxon>Insecta</taxon>
        <taxon>Pterygota</taxon>
        <taxon>Neoptera</taxon>
        <taxon>Endopterygota</taxon>
        <taxon>Diptera</taxon>
        <taxon>Brachycera</taxon>
        <taxon>Muscomorpha</taxon>
        <taxon>Tephritoidea</taxon>
        <taxon>Tephritidae</taxon>
        <taxon>Bactrocera</taxon>
        <taxon>Bactrocera</taxon>
    </lineage>
</organism>
<keyword evidence="4" id="KW-0560">Oxidoreductase</keyword>
<comment type="subunit">
    <text evidence="2">Homodimer.</text>
</comment>
<keyword evidence="5" id="KW-0783">Tetrahydrobiopterin biosynthesis</keyword>
<evidence type="ECO:0000256" key="12">
    <source>
        <dbReference type="ARBA" id="ARBA00047536"/>
    </source>
</evidence>
<evidence type="ECO:0000313" key="13">
    <source>
        <dbReference type="Proteomes" id="UP001652620"/>
    </source>
</evidence>
<evidence type="ECO:0000256" key="1">
    <source>
        <dbReference type="ARBA" id="ARBA00006484"/>
    </source>
</evidence>
<comment type="catalytic activity">
    <reaction evidence="11">
        <text>5,6,7,8-tetrahydropteridine + NADP(+) = 6,7-dihydropteridine + NADPH + H(+)</text>
        <dbReference type="Rhea" id="RHEA:17865"/>
        <dbReference type="ChEBI" id="CHEBI:15378"/>
        <dbReference type="ChEBI" id="CHEBI:28889"/>
        <dbReference type="ChEBI" id="CHEBI:30156"/>
        <dbReference type="ChEBI" id="CHEBI:57783"/>
        <dbReference type="ChEBI" id="CHEBI:58349"/>
        <dbReference type="EC" id="1.5.1.34"/>
    </reaction>
    <physiologicalReaction direction="right-to-left" evidence="11">
        <dbReference type="Rhea" id="RHEA:17867"/>
    </physiologicalReaction>
</comment>
<comment type="function">
    <text evidence="6">Catalyzes the conversion of quinonoid dihydrobiopterin into tetrahydrobiopterin.</text>
</comment>
<protein>
    <recommendedName>
        <fullName evidence="8">Dihydropteridine reductase</fullName>
        <ecNumber evidence="7">1.5.1.34</ecNumber>
    </recommendedName>
    <alternativeName>
        <fullName evidence="10">HDHPR</fullName>
    </alternativeName>
    <alternativeName>
        <fullName evidence="9">Quinoid dihydropteridine reductase</fullName>
    </alternativeName>
</protein>
<evidence type="ECO:0000256" key="7">
    <source>
        <dbReference type="ARBA" id="ARBA00039153"/>
    </source>
</evidence>
<dbReference type="GO" id="GO:0004155">
    <property type="term" value="F:6,7-dihydropteridine reductase activity"/>
    <property type="evidence" value="ECO:0007669"/>
    <property type="project" value="UniProtKB-EC"/>
</dbReference>
<comment type="similarity">
    <text evidence="1">Belongs to the short-chain dehydrogenases/reductases (SDR) family.</text>
</comment>
<comment type="catalytic activity">
    <reaction evidence="12">
        <text>5,6,7,8-tetrahydropteridine + NAD(+) = 6,7-dihydropteridine + NADH + H(+)</text>
        <dbReference type="Rhea" id="RHEA:17869"/>
        <dbReference type="ChEBI" id="CHEBI:15378"/>
        <dbReference type="ChEBI" id="CHEBI:28889"/>
        <dbReference type="ChEBI" id="CHEBI:30156"/>
        <dbReference type="ChEBI" id="CHEBI:57540"/>
        <dbReference type="ChEBI" id="CHEBI:57945"/>
        <dbReference type="EC" id="1.5.1.34"/>
    </reaction>
    <physiologicalReaction direction="right-to-left" evidence="12">
        <dbReference type="Rhea" id="RHEA:17871"/>
    </physiologicalReaction>
</comment>
<dbReference type="GO" id="GO:0006559">
    <property type="term" value="P:L-phenylalanine catabolic process"/>
    <property type="evidence" value="ECO:0007669"/>
    <property type="project" value="TreeGrafter"/>
</dbReference>
<keyword evidence="13" id="KW-1185">Reference proteome</keyword>
<evidence type="ECO:0000256" key="11">
    <source>
        <dbReference type="ARBA" id="ARBA00047429"/>
    </source>
</evidence>
<reference evidence="14" key="1">
    <citation type="submission" date="2025-08" db="UniProtKB">
        <authorList>
            <consortium name="RefSeq"/>
        </authorList>
    </citation>
    <scope>IDENTIFICATION</scope>
    <source>
        <tissue evidence="14">Adult</tissue>
    </source>
</reference>
<dbReference type="InterPro" id="IPR002347">
    <property type="entry name" value="SDR_fam"/>
</dbReference>
<dbReference type="Gene3D" id="3.40.50.720">
    <property type="entry name" value="NAD(P)-binding Rossmann-like Domain"/>
    <property type="match status" value="1"/>
</dbReference>
<dbReference type="OrthoDB" id="1204at2759"/>
<dbReference type="PANTHER" id="PTHR15104">
    <property type="entry name" value="DIHYDROPTERIDINE REDUCTASE"/>
    <property type="match status" value="1"/>
</dbReference>
<keyword evidence="3" id="KW-0521">NADP</keyword>
<evidence type="ECO:0000256" key="10">
    <source>
        <dbReference type="ARBA" id="ARBA00042518"/>
    </source>
</evidence>
<dbReference type="AlphaFoldDB" id="A0A6J0RNL6"/>
<evidence type="ECO:0000256" key="3">
    <source>
        <dbReference type="ARBA" id="ARBA00022857"/>
    </source>
</evidence>
<gene>
    <name evidence="14" type="primary">LOC105232900</name>
</gene>
<dbReference type="CDD" id="cd05334">
    <property type="entry name" value="DHPR_SDR_c_like"/>
    <property type="match status" value="1"/>
</dbReference>
<accession>A0A6J0RNL6</accession>
<evidence type="ECO:0000256" key="8">
    <source>
        <dbReference type="ARBA" id="ARBA00039520"/>
    </source>
</evidence>
<dbReference type="RefSeq" id="XP_019848274.2">
    <property type="nucleotide sequence ID" value="XM_019992715.3"/>
</dbReference>
<dbReference type="GO" id="GO:0070402">
    <property type="term" value="F:NADPH binding"/>
    <property type="evidence" value="ECO:0007669"/>
    <property type="project" value="TreeGrafter"/>
</dbReference>
<dbReference type="InterPro" id="IPR036291">
    <property type="entry name" value="NAD(P)-bd_dom_sf"/>
</dbReference>
<evidence type="ECO:0000313" key="14">
    <source>
        <dbReference type="RefSeq" id="XP_019848274.2"/>
    </source>
</evidence>
<dbReference type="PANTHER" id="PTHR15104:SF0">
    <property type="entry name" value="DIHYDROPTERIDINE REDUCTASE"/>
    <property type="match status" value="1"/>
</dbReference>
<dbReference type="GO" id="GO:0006729">
    <property type="term" value="P:tetrahydrobiopterin biosynthetic process"/>
    <property type="evidence" value="ECO:0007669"/>
    <property type="project" value="UniProtKB-KW"/>
</dbReference>
<dbReference type="PROSITE" id="PS00061">
    <property type="entry name" value="ADH_SHORT"/>
    <property type="match status" value="1"/>
</dbReference>
<proteinExistence type="inferred from homology"/>
<evidence type="ECO:0000256" key="6">
    <source>
        <dbReference type="ARBA" id="ARBA00037099"/>
    </source>
</evidence>
<dbReference type="InParanoid" id="A0A6J0RNL6"/>
<dbReference type="SUPFAM" id="SSF51735">
    <property type="entry name" value="NAD(P)-binding Rossmann-fold domains"/>
    <property type="match status" value="1"/>
</dbReference>
<dbReference type="Pfam" id="PF00106">
    <property type="entry name" value="adh_short"/>
    <property type="match status" value="1"/>
</dbReference>
<evidence type="ECO:0000256" key="2">
    <source>
        <dbReference type="ARBA" id="ARBA00011738"/>
    </source>
</evidence>
<dbReference type="InterPro" id="IPR020904">
    <property type="entry name" value="Sc_DH/Rdtase_CS"/>
</dbReference>
<dbReference type="EC" id="1.5.1.34" evidence="7"/>
<dbReference type="FunCoup" id="A0A6J0RNL6">
    <property type="interactions" value="1048"/>
</dbReference>
<evidence type="ECO:0000256" key="5">
    <source>
        <dbReference type="ARBA" id="ARBA00023007"/>
    </source>
</evidence>